<evidence type="ECO:0000256" key="1">
    <source>
        <dbReference type="SAM" id="MobiDB-lite"/>
    </source>
</evidence>
<evidence type="ECO:0000313" key="3">
    <source>
        <dbReference type="Proteomes" id="UP001159363"/>
    </source>
</evidence>
<comment type="caution">
    <text evidence="2">The sequence shown here is derived from an EMBL/GenBank/DDBJ whole genome shotgun (WGS) entry which is preliminary data.</text>
</comment>
<evidence type="ECO:0000313" key="2">
    <source>
        <dbReference type="EMBL" id="KAJ8895838.1"/>
    </source>
</evidence>
<dbReference type="PANTHER" id="PTHR45749">
    <property type="match status" value="1"/>
</dbReference>
<dbReference type="EMBL" id="JARBHB010000001">
    <property type="protein sequence ID" value="KAJ8895838.1"/>
    <property type="molecule type" value="Genomic_DNA"/>
</dbReference>
<gene>
    <name evidence="2" type="ORF">PR048_001177</name>
</gene>
<keyword evidence="3" id="KW-1185">Reference proteome</keyword>
<reference evidence="2 3" key="1">
    <citation type="submission" date="2023-02" db="EMBL/GenBank/DDBJ databases">
        <title>LHISI_Scaffold_Assembly.</title>
        <authorList>
            <person name="Stuart O.P."/>
            <person name="Cleave R."/>
            <person name="Magrath M.J.L."/>
            <person name="Mikheyev A.S."/>
        </authorList>
    </citation>
    <scope>NUCLEOTIDE SEQUENCE [LARGE SCALE GENOMIC DNA]</scope>
    <source>
        <strain evidence="2">Daus_M_001</strain>
        <tissue evidence="2">Leg muscle</tissue>
    </source>
</reference>
<proteinExistence type="predicted"/>
<sequence>MTNDPTLKEIFCGNHEIFFTSAAPLAAAMPPAHGRGRWPLARPATPVAVPHISHRGGSRRCTQRAAREALQPRPAGQRLRLLRSSAHHPSPQSQSFRLVIPAPAPVHQYSTVQYAHEHACEIPNKRLFHFSMLEYSGDLGGVVVRLLAVHQSEPGFYSSCGHHDFRVWKTRQMFPLAGEFSRGTAVSHANSFTLTGAQDLEKNINSFKYIRNPEKEGNLHELLELRGNEIADIKDWLFKRHNWLFNDIQNEILQLLSLTVVRNLNQDIKKNKYFALIVEETADNSTTEQVSISLRHVNDDFDVFEDFIGLYETSSTTGDTLAAIIEDVLWAVRSKSLNVVNSQYQTILSVLDSLKSKESVATGLSAFFEKTSSLFYLEVSVIVFGITEELARNLQISDISITSALRQTEVVKGRLTDLKTEKKFTELWEKVKKLGGRSRCTAKQYSSPEQFLRQKYFAVADIIKGEIESRFQYPGVAIYKAIENVLVKSSNGEVENIRDQVLQICEHFKVDLNVERFTRQLAMSTELTAVSCVEDVDVLAAMWSPVTGGGLPAGVRRTPSPAPGSTQHATGRSPPRPTRVHWHGRVRDPGPRTGARARFTVARVAAITCRRPSAYWSLCFVFIGCCPTPGSYGIRKAFPCKSAIGSEARKVGLINIDPIAKMTCTLQQNAVAGWPVNLWEGVQRVQYSGARLEGPQHTLLRGPEFLLVGLVAGQFRDGAPFANQRLCGVTPECKGGGKRELPEKSRSLVASCGTIPHVRESRSDPVGNRIRLAYLGSKLNNKLFCFRRYTHYDENATRLDKRVWRVGAKAVLGVCGGVDLIGPAPPLQPAQISRPTSQPRSQRRLAVCQEVLVTQAARHITAPAVSQILARAFYLPPRDVIITPAQFCSASARDAELTLVARTRNSLPLPLINYLLARYPLPQARVVHLCCLQLARLCHPTAAEMLGKWTLLLSDVRLTLSCHYTARKYKIRKHSVFPIASDFGFRERTMPSLQEAFVATVTAENDHFSGS</sequence>
<protein>
    <submittedName>
        <fullName evidence="2">Uncharacterized protein</fullName>
    </submittedName>
</protein>
<dbReference type="PANTHER" id="PTHR45749:SF14">
    <property type="entry name" value="TTF-TYPE DOMAIN-CONTAINING PROTEIN"/>
    <property type="match status" value="1"/>
</dbReference>
<feature type="region of interest" description="Disordered" evidence="1">
    <location>
        <begin position="551"/>
        <end position="593"/>
    </location>
</feature>
<organism evidence="2 3">
    <name type="scientific">Dryococelus australis</name>
    <dbReference type="NCBI Taxonomy" id="614101"/>
    <lineage>
        <taxon>Eukaryota</taxon>
        <taxon>Metazoa</taxon>
        <taxon>Ecdysozoa</taxon>
        <taxon>Arthropoda</taxon>
        <taxon>Hexapoda</taxon>
        <taxon>Insecta</taxon>
        <taxon>Pterygota</taxon>
        <taxon>Neoptera</taxon>
        <taxon>Polyneoptera</taxon>
        <taxon>Phasmatodea</taxon>
        <taxon>Verophasmatodea</taxon>
        <taxon>Anareolatae</taxon>
        <taxon>Phasmatidae</taxon>
        <taxon>Eurycanthinae</taxon>
        <taxon>Dryococelus</taxon>
    </lineage>
</organism>
<accession>A0ABQ9IJ23</accession>
<dbReference type="Proteomes" id="UP001159363">
    <property type="component" value="Chromosome 1"/>
</dbReference>
<name>A0ABQ9IJ23_9NEOP</name>